<evidence type="ECO:0000256" key="3">
    <source>
        <dbReference type="ARBA" id="ARBA00023211"/>
    </source>
</evidence>
<evidence type="ECO:0000256" key="2">
    <source>
        <dbReference type="ARBA" id="ARBA00022801"/>
    </source>
</evidence>
<dbReference type="Proteomes" id="UP000603904">
    <property type="component" value="Unassembled WGS sequence"/>
</dbReference>
<dbReference type="PRINTS" id="PR00116">
    <property type="entry name" value="ARGINASE"/>
</dbReference>
<evidence type="ECO:0000313" key="7">
    <source>
        <dbReference type="Proteomes" id="UP000603904"/>
    </source>
</evidence>
<name>A0ABQ4G135_9ACTN</name>
<dbReference type="CDD" id="cd09999">
    <property type="entry name" value="Arginase-like_1"/>
    <property type="match status" value="1"/>
</dbReference>
<keyword evidence="1" id="KW-0479">Metal-binding</keyword>
<gene>
    <name evidence="6" type="primary">rocF</name>
    <name evidence="6" type="ORF">Mco01_37500</name>
</gene>
<dbReference type="InterPro" id="IPR006035">
    <property type="entry name" value="Ureohydrolase"/>
</dbReference>
<comment type="caution">
    <text evidence="6">The sequence shown here is derived from an EMBL/GenBank/DDBJ whole genome shotgun (WGS) entry which is preliminary data.</text>
</comment>
<reference evidence="6 7" key="1">
    <citation type="submission" date="2021-01" db="EMBL/GenBank/DDBJ databases">
        <title>Whole genome shotgun sequence of Microbispora corallina NBRC 16416.</title>
        <authorList>
            <person name="Komaki H."/>
            <person name="Tamura T."/>
        </authorList>
    </citation>
    <scope>NUCLEOTIDE SEQUENCE [LARGE SCALE GENOMIC DNA]</scope>
    <source>
        <strain evidence="6 7">NBRC 16416</strain>
    </source>
</reference>
<dbReference type="PANTHER" id="PTHR43782:SF3">
    <property type="entry name" value="ARGINASE"/>
    <property type="match status" value="1"/>
</dbReference>
<feature type="region of interest" description="Disordered" evidence="5">
    <location>
        <begin position="1"/>
        <end position="20"/>
    </location>
</feature>
<feature type="compositionally biased region" description="Polar residues" evidence="5">
    <location>
        <begin position="1"/>
        <end position="14"/>
    </location>
</feature>
<evidence type="ECO:0000256" key="4">
    <source>
        <dbReference type="PROSITE-ProRule" id="PRU00742"/>
    </source>
</evidence>
<keyword evidence="3" id="KW-0464">Manganese</keyword>
<evidence type="ECO:0000313" key="6">
    <source>
        <dbReference type="EMBL" id="GIH40750.1"/>
    </source>
</evidence>
<keyword evidence="2" id="KW-0378">Hydrolase</keyword>
<dbReference type="EMBL" id="BOOC01000015">
    <property type="protein sequence ID" value="GIH40750.1"/>
    <property type="molecule type" value="Genomic_DNA"/>
</dbReference>
<evidence type="ECO:0000256" key="5">
    <source>
        <dbReference type="SAM" id="MobiDB-lite"/>
    </source>
</evidence>
<evidence type="ECO:0000256" key="1">
    <source>
        <dbReference type="ARBA" id="ARBA00022723"/>
    </source>
</evidence>
<dbReference type="InterPro" id="IPR023696">
    <property type="entry name" value="Ureohydrolase_dom_sf"/>
</dbReference>
<dbReference type="PIRSF" id="PIRSF036979">
    <property type="entry name" value="Arginase"/>
    <property type="match status" value="1"/>
</dbReference>
<keyword evidence="7" id="KW-1185">Reference proteome</keyword>
<dbReference type="Pfam" id="PF00491">
    <property type="entry name" value="Arginase"/>
    <property type="match status" value="1"/>
</dbReference>
<dbReference type="PANTHER" id="PTHR43782">
    <property type="entry name" value="ARGINASE"/>
    <property type="match status" value="1"/>
</dbReference>
<dbReference type="Gene3D" id="3.40.800.10">
    <property type="entry name" value="Ureohydrolase domain"/>
    <property type="match status" value="1"/>
</dbReference>
<dbReference type="RefSeq" id="WP_204058136.1">
    <property type="nucleotide sequence ID" value="NZ_BAAAGP010000041.1"/>
</dbReference>
<dbReference type="PROSITE" id="PS51409">
    <property type="entry name" value="ARGINASE_2"/>
    <property type="match status" value="1"/>
</dbReference>
<proteinExistence type="inferred from homology"/>
<accession>A0ABQ4G135</accession>
<dbReference type="SUPFAM" id="SSF52768">
    <property type="entry name" value="Arginase/deacetylase"/>
    <property type="match status" value="1"/>
</dbReference>
<sequence>MPPTTLIQVPQWQGSGAPDARRLSRGAEVLASFVPSRRTVRVPVPDAEGVERDGVRGLDALVAVAAGTRAALADTGPETVVTAGGDCGVELEPVSAALARHGERLAVVWFDAHGDLNTPASSPSHAFHGMVLRTLLGEGRPELVPARPLRPGQVVLAGVRALDPSEAAYVAEAGLARRTVAELTADPAALVPAVSDTGATAVYVHIDLDVLDPGEFGSLNHPEAGGLAVSTLRAAVRALTAAFTLAGLGITEYAPRRDEDRATLAGLVPALLGEESR</sequence>
<protein>
    <submittedName>
        <fullName evidence="6">Arginase</fullName>
    </submittedName>
</protein>
<comment type="similarity">
    <text evidence="4">Belongs to the arginase family.</text>
</comment>
<organism evidence="6 7">
    <name type="scientific">Microbispora corallina</name>
    <dbReference type="NCBI Taxonomy" id="83302"/>
    <lineage>
        <taxon>Bacteria</taxon>
        <taxon>Bacillati</taxon>
        <taxon>Actinomycetota</taxon>
        <taxon>Actinomycetes</taxon>
        <taxon>Streptosporangiales</taxon>
        <taxon>Streptosporangiaceae</taxon>
        <taxon>Microbispora</taxon>
    </lineage>
</organism>